<protein>
    <submittedName>
        <fullName evidence="2">Uncharacterized protein</fullName>
    </submittedName>
</protein>
<accession>A0ABQ9G812</accession>
<evidence type="ECO:0000313" key="2">
    <source>
        <dbReference type="EMBL" id="KAJ8867656.1"/>
    </source>
</evidence>
<evidence type="ECO:0000313" key="3">
    <source>
        <dbReference type="Proteomes" id="UP001159363"/>
    </source>
</evidence>
<comment type="caution">
    <text evidence="2">The sequence shown here is derived from an EMBL/GenBank/DDBJ whole genome shotgun (WGS) entry which is preliminary data.</text>
</comment>
<dbReference type="EMBL" id="JARBHB010000015">
    <property type="protein sequence ID" value="KAJ8867656.1"/>
    <property type="molecule type" value="Genomic_DNA"/>
</dbReference>
<evidence type="ECO:0000256" key="1">
    <source>
        <dbReference type="SAM" id="MobiDB-lite"/>
    </source>
</evidence>
<gene>
    <name evidence="2" type="ORF">PR048_031459</name>
</gene>
<feature type="region of interest" description="Disordered" evidence="1">
    <location>
        <begin position="179"/>
        <end position="241"/>
    </location>
</feature>
<feature type="compositionally biased region" description="Basic and acidic residues" evidence="1">
    <location>
        <begin position="1"/>
        <end position="14"/>
    </location>
</feature>
<feature type="compositionally biased region" description="Polar residues" evidence="1">
    <location>
        <begin position="15"/>
        <end position="25"/>
    </location>
</feature>
<sequence length="241" mass="26642">MLGRGKREIPEKTRQPTASSGTIPTCGNPIATPLGIESGTSSELEVGLVSYIVKMQELRFDLTVNQTRHLAYKSTKQSGSQHPFNMTKRIADGIFPIDRCAITDQAIALSLVTERPQAHEQTTNDGKSTYKPIYQLPQTNQGRVTPKRYPKAKMISPISQAGPSSALDATSYNPTPDAIRQIEWGGRNGRSPRKPADQRHRPATIPPCENSGMTRPEIEPGLPWWHWSRLTAQPPRPLASK</sequence>
<feature type="region of interest" description="Disordered" evidence="1">
    <location>
        <begin position="1"/>
        <end position="29"/>
    </location>
</feature>
<dbReference type="Proteomes" id="UP001159363">
    <property type="component" value="Chromosome 14"/>
</dbReference>
<organism evidence="2 3">
    <name type="scientific">Dryococelus australis</name>
    <dbReference type="NCBI Taxonomy" id="614101"/>
    <lineage>
        <taxon>Eukaryota</taxon>
        <taxon>Metazoa</taxon>
        <taxon>Ecdysozoa</taxon>
        <taxon>Arthropoda</taxon>
        <taxon>Hexapoda</taxon>
        <taxon>Insecta</taxon>
        <taxon>Pterygota</taxon>
        <taxon>Neoptera</taxon>
        <taxon>Polyneoptera</taxon>
        <taxon>Phasmatodea</taxon>
        <taxon>Verophasmatodea</taxon>
        <taxon>Anareolatae</taxon>
        <taxon>Phasmatidae</taxon>
        <taxon>Eurycanthinae</taxon>
        <taxon>Dryococelus</taxon>
    </lineage>
</organism>
<keyword evidence="3" id="KW-1185">Reference proteome</keyword>
<proteinExistence type="predicted"/>
<reference evidence="2 3" key="1">
    <citation type="submission" date="2023-02" db="EMBL/GenBank/DDBJ databases">
        <title>LHISI_Scaffold_Assembly.</title>
        <authorList>
            <person name="Stuart O.P."/>
            <person name="Cleave R."/>
            <person name="Magrath M.J.L."/>
            <person name="Mikheyev A.S."/>
        </authorList>
    </citation>
    <scope>NUCLEOTIDE SEQUENCE [LARGE SCALE GENOMIC DNA]</scope>
    <source>
        <strain evidence="2">Daus_M_001</strain>
        <tissue evidence="2">Leg muscle</tissue>
    </source>
</reference>
<name>A0ABQ9G812_9NEOP</name>